<feature type="region of interest" description="Disordered" evidence="1">
    <location>
        <begin position="435"/>
        <end position="477"/>
    </location>
</feature>
<comment type="caution">
    <text evidence="2">The sequence shown here is derived from an EMBL/GenBank/DDBJ whole genome shotgun (WGS) entry which is preliminary data.</text>
</comment>
<name>A0A8H3TVR2_9TREE</name>
<keyword evidence="3" id="KW-1185">Reference proteome</keyword>
<organism evidence="2 3">
    <name type="scientific">Naganishia liquefaciens</name>
    <dbReference type="NCBI Taxonomy" id="104408"/>
    <lineage>
        <taxon>Eukaryota</taxon>
        <taxon>Fungi</taxon>
        <taxon>Dikarya</taxon>
        <taxon>Basidiomycota</taxon>
        <taxon>Agaricomycotina</taxon>
        <taxon>Tremellomycetes</taxon>
        <taxon>Filobasidiales</taxon>
        <taxon>Filobasidiaceae</taxon>
        <taxon>Naganishia</taxon>
    </lineage>
</organism>
<sequence>MSPELQVNATTLSANQLILSELEKAELIEILTRGKAAFNDLESHPKLPENLQDLSALFGVLLDNIQAERFRLPQAYTLYRIRDISAEKDVQLQSRHCIAARPNHSDQSVEIRWHTRNTDSTGRFYVPSVRTVKSKNLRQDMQSIFSSYYRQMTNPFVLWRHLQNAQGMSQFGSDDASSDVLMTVSQTMKHSIQSVLPERQSSTFELSLTAGRNENTTSTEDPDTLAKTSRGDYEAEASCLRKLRTLLEPIWTKTEQQRVQNKGIARKLIGEWRQSYEEGAAKYLLSHMPKDHLEGKGGFLELHLEALRDQALRLRDISTGNSHKPGGAALRDFIRDVNANETDLTRERHPIKYSQEVRNELDILLERVPTSWGRSVTISLVGFDPVDGFEESQKPDNWVAQLAKSKASDAHMSGLESLLSRLREVEADQIGEELRDQRALKLGSRTQSPGKGKKRSQKEQGGDSMEGGQVTLDHLSP</sequence>
<feature type="compositionally biased region" description="Polar residues" evidence="1">
    <location>
        <begin position="208"/>
        <end position="219"/>
    </location>
</feature>
<dbReference type="Proteomes" id="UP000620104">
    <property type="component" value="Unassembled WGS sequence"/>
</dbReference>
<accession>A0A8H3TVR2</accession>
<evidence type="ECO:0000313" key="3">
    <source>
        <dbReference type="Proteomes" id="UP000620104"/>
    </source>
</evidence>
<evidence type="ECO:0000256" key="1">
    <source>
        <dbReference type="SAM" id="MobiDB-lite"/>
    </source>
</evidence>
<reference evidence="2" key="1">
    <citation type="submission" date="2020-07" db="EMBL/GenBank/DDBJ databases">
        <title>Draft Genome Sequence of a Deep-Sea Yeast, Naganishia (Cryptococcus) liquefaciens strain N6.</title>
        <authorList>
            <person name="Han Y.W."/>
            <person name="Kajitani R."/>
            <person name="Morimoto H."/>
            <person name="Parhat M."/>
            <person name="Tsubouchi H."/>
            <person name="Bakenova O."/>
            <person name="Ogata M."/>
            <person name="Argunhan B."/>
            <person name="Aoki R."/>
            <person name="Kajiwara S."/>
            <person name="Itoh T."/>
            <person name="Iwasaki H."/>
        </authorList>
    </citation>
    <scope>NUCLEOTIDE SEQUENCE</scope>
    <source>
        <strain evidence="2">N6</strain>
    </source>
</reference>
<dbReference type="EMBL" id="BLZA01000028">
    <property type="protein sequence ID" value="GHJ88022.1"/>
    <property type="molecule type" value="Genomic_DNA"/>
</dbReference>
<evidence type="ECO:0000313" key="2">
    <source>
        <dbReference type="EMBL" id="GHJ88022.1"/>
    </source>
</evidence>
<gene>
    <name evidence="2" type="ORF">NliqN6_4424</name>
</gene>
<feature type="region of interest" description="Disordered" evidence="1">
    <location>
        <begin position="208"/>
        <end position="230"/>
    </location>
</feature>
<dbReference type="AlphaFoldDB" id="A0A8H3TVR2"/>
<proteinExistence type="predicted"/>
<protein>
    <submittedName>
        <fullName evidence="2">Uncharacterized protein</fullName>
    </submittedName>
</protein>